<comment type="caution">
    <text evidence="1">The sequence shown here is derived from an EMBL/GenBank/DDBJ whole genome shotgun (WGS) entry which is preliminary data.</text>
</comment>
<dbReference type="Proteomes" id="UP000034292">
    <property type="component" value="Unassembled WGS sequence"/>
</dbReference>
<gene>
    <name evidence="1" type="ORF">UU23_C0001G0092</name>
</gene>
<organism evidence="1 2">
    <name type="scientific">Candidatus Curtissbacteria bacterium GW2011_GWA1_40_9</name>
    <dbReference type="NCBI Taxonomy" id="1618408"/>
    <lineage>
        <taxon>Bacteria</taxon>
        <taxon>Candidatus Curtissiibacteriota</taxon>
    </lineage>
</organism>
<name>A0A0G0TMV6_9BACT</name>
<evidence type="ECO:0000313" key="2">
    <source>
        <dbReference type="Proteomes" id="UP000034292"/>
    </source>
</evidence>
<reference evidence="1 2" key="1">
    <citation type="journal article" date="2015" name="Nature">
        <title>rRNA introns, odd ribosomes, and small enigmatic genomes across a large radiation of phyla.</title>
        <authorList>
            <person name="Brown C.T."/>
            <person name="Hug L.A."/>
            <person name="Thomas B.C."/>
            <person name="Sharon I."/>
            <person name="Castelle C.J."/>
            <person name="Singh A."/>
            <person name="Wilkins M.J."/>
            <person name="Williams K.H."/>
            <person name="Banfield J.F."/>
        </authorList>
    </citation>
    <scope>NUCLEOTIDE SEQUENCE [LARGE SCALE GENOMIC DNA]</scope>
</reference>
<evidence type="ECO:0008006" key="3">
    <source>
        <dbReference type="Google" id="ProtNLM"/>
    </source>
</evidence>
<dbReference type="PROSITE" id="PS51257">
    <property type="entry name" value="PROKAR_LIPOPROTEIN"/>
    <property type="match status" value="1"/>
</dbReference>
<accession>A0A0G0TMV6</accession>
<dbReference type="EMBL" id="LBZV01000001">
    <property type="protein sequence ID" value="KKR78328.1"/>
    <property type="molecule type" value="Genomic_DNA"/>
</dbReference>
<dbReference type="AlphaFoldDB" id="A0A0G0TMV6"/>
<sequence>MSIEFGKAKELTRKVAKFSSAPVVFASALIATGCGDVVDNTNFPQCAKDPQSKSQTIRLSDGGWGNSALRDHIAKIDGVTLKLSEDIPRRVDIEAEEDRVKVVKGGYIQFNGKDDGRLYEVTFPASIITDEIKVNVQANCK</sequence>
<proteinExistence type="predicted"/>
<protein>
    <recommendedName>
        <fullName evidence="3">Lipoprotein</fullName>
    </recommendedName>
</protein>
<evidence type="ECO:0000313" key="1">
    <source>
        <dbReference type="EMBL" id="KKR78328.1"/>
    </source>
</evidence>